<protein>
    <submittedName>
        <fullName evidence="1">Uncharacterized protein</fullName>
    </submittedName>
</protein>
<evidence type="ECO:0000313" key="2">
    <source>
        <dbReference type="EMBL" id="SIQ80202.1"/>
    </source>
</evidence>
<evidence type="ECO:0000313" key="3">
    <source>
        <dbReference type="Proteomes" id="UP000030980"/>
    </source>
</evidence>
<evidence type="ECO:0000313" key="1">
    <source>
        <dbReference type="EMBL" id="KHO66085.1"/>
    </source>
</evidence>
<accession>A0A0B3BTX7</accession>
<reference evidence="2 4" key="2">
    <citation type="submission" date="2017-01" db="EMBL/GenBank/DDBJ databases">
        <authorList>
            <person name="Mah S.A."/>
            <person name="Swanson W.J."/>
            <person name="Moy G.W."/>
            <person name="Vacquier V.D."/>
        </authorList>
    </citation>
    <scope>NUCLEOTIDE SEQUENCE [LARGE SCALE GENOMIC DNA]</scope>
    <source>
        <strain evidence="2 4">ATCC 29606</strain>
    </source>
</reference>
<dbReference type="OrthoDB" id="6820161at2"/>
<reference evidence="1 3" key="1">
    <citation type="submission" date="2014-11" db="EMBL/GenBank/DDBJ databases">
        <title>Genome sequence of Pseudomonas tuomuerensis JCM 14085.</title>
        <authorList>
            <person name="Shin S.-K."/>
            <person name="Yi H."/>
        </authorList>
    </citation>
    <scope>NUCLEOTIDE SEQUENCE [LARGE SCALE GENOMIC DNA]</scope>
    <source>
        <strain evidence="1 3">JCM 14085</strain>
    </source>
</reference>
<dbReference type="RefSeq" id="WP_039559911.1">
    <property type="nucleotide sequence ID" value="NZ_FMUP01000008.1"/>
</dbReference>
<dbReference type="Proteomes" id="UP000186079">
    <property type="component" value="Unassembled WGS sequence"/>
</dbReference>
<dbReference type="EMBL" id="FTMC01000010">
    <property type="protein sequence ID" value="SIQ80202.1"/>
    <property type="molecule type" value="Genomic_DNA"/>
</dbReference>
<evidence type="ECO:0000313" key="4">
    <source>
        <dbReference type="Proteomes" id="UP000186079"/>
    </source>
</evidence>
<gene>
    <name evidence="1" type="ORF">PT85_00360</name>
    <name evidence="2" type="ORF">SAMN05421672_11075</name>
</gene>
<dbReference type="Proteomes" id="UP000030980">
    <property type="component" value="Unassembled WGS sequence"/>
</dbReference>
<dbReference type="PATRIC" id="fig|706570.3.peg.585"/>
<dbReference type="EMBL" id="JTAK01000001">
    <property type="protein sequence ID" value="KHO66085.1"/>
    <property type="molecule type" value="Genomic_DNA"/>
</dbReference>
<keyword evidence="3" id="KW-1185">Reference proteome</keyword>
<accession>A0A0B2DCS7</accession>
<dbReference type="AlphaFoldDB" id="A0A0B3BTX7"/>
<proteinExistence type="predicted"/>
<sequence length="272" mass="30765">MPRPHNALLALVLLLVLRPLAATELYFLGEPIPDIQRPWSSEDYRQLLDTLRKVQGSQADALPRRGGEFTGPLYQRMVNPENFRPQLNIYVALEQRQEQARDILLHLRELLRLYLDFKAAQQPYASEALGLMSHSLRQQAVLFTLTVEFWMTLSEEERRSPVRLQGLRDTKEAAAQLTRSALDFLDMTRQFGAAELEQYASELSGQLPELFVHLPAPARAEVLARLDSLAREHPLAAVRDRLNALQPTLLAIEDDMRAKSTGAEPILTGALP</sequence>
<name>A0A0B3BTX7_9PSED</name>
<organism evidence="1 3">
    <name type="scientific">Pseudomonas flexibilis</name>
    <dbReference type="NCBI Taxonomy" id="706570"/>
    <lineage>
        <taxon>Bacteria</taxon>
        <taxon>Pseudomonadati</taxon>
        <taxon>Pseudomonadota</taxon>
        <taxon>Gammaproteobacteria</taxon>
        <taxon>Pseudomonadales</taxon>
        <taxon>Pseudomonadaceae</taxon>
        <taxon>Pseudomonas</taxon>
    </lineage>
</organism>